<dbReference type="GO" id="GO:0016740">
    <property type="term" value="F:transferase activity"/>
    <property type="evidence" value="ECO:0007669"/>
    <property type="project" value="UniProtKB-KW"/>
</dbReference>
<dbReference type="Gene3D" id="3.90.550.10">
    <property type="entry name" value="Spore Coat Polysaccharide Biosynthesis Protein SpsA, Chain A"/>
    <property type="match status" value="1"/>
</dbReference>
<dbReference type="EMBL" id="CP048620">
    <property type="protein sequence ID" value="QPJ65351.1"/>
    <property type="molecule type" value="Genomic_DNA"/>
</dbReference>
<dbReference type="InterPro" id="IPR001173">
    <property type="entry name" value="Glyco_trans_2-like"/>
</dbReference>
<evidence type="ECO:0000313" key="3">
    <source>
        <dbReference type="Proteomes" id="UP000594464"/>
    </source>
</evidence>
<accession>A0A7T0C2M3</accession>
<dbReference type="PANTHER" id="PTHR43179">
    <property type="entry name" value="RHAMNOSYLTRANSFERASE WBBL"/>
    <property type="match status" value="1"/>
</dbReference>
<organism evidence="2 3">
    <name type="scientific">Candidatus Nitrohelix vancouverensis</name>
    <dbReference type="NCBI Taxonomy" id="2705534"/>
    <lineage>
        <taxon>Bacteria</taxon>
        <taxon>Pseudomonadati</taxon>
        <taxon>Nitrospinota/Tectimicrobiota group</taxon>
        <taxon>Nitrospinota</taxon>
        <taxon>Nitrospinia</taxon>
        <taxon>Nitrospinales</taxon>
        <taxon>Nitrospinaceae</taxon>
        <taxon>Candidatus Nitrohelix</taxon>
    </lineage>
</organism>
<dbReference type="KEGG" id="nva:G3M78_08090"/>
<dbReference type="InterPro" id="IPR029044">
    <property type="entry name" value="Nucleotide-diphossugar_trans"/>
</dbReference>
<reference evidence="3" key="1">
    <citation type="submission" date="2020-02" db="EMBL/GenBank/DDBJ databases">
        <title>Genomic and physiological characterization of two novel Nitrospinaceae genera.</title>
        <authorList>
            <person name="Mueller A.J."/>
            <person name="Jung M.-Y."/>
            <person name="Strachan C.R."/>
            <person name="Herbold C.W."/>
            <person name="Kirkegaard R.H."/>
            <person name="Daims H."/>
        </authorList>
    </citation>
    <scope>NUCLEOTIDE SEQUENCE [LARGE SCALE GENOMIC DNA]</scope>
</reference>
<evidence type="ECO:0000313" key="2">
    <source>
        <dbReference type="EMBL" id="QPJ65351.1"/>
    </source>
</evidence>
<dbReference type="SUPFAM" id="SSF53448">
    <property type="entry name" value="Nucleotide-diphospho-sugar transferases"/>
    <property type="match status" value="1"/>
</dbReference>
<feature type="domain" description="Glycosyltransferase 2-like" evidence="1">
    <location>
        <begin position="9"/>
        <end position="177"/>
    </location>
</feature>
<proteinExistence type="predicted"/>
<dbReference type="CDD" id="cd04186">
    <property type="entry name" value="GT_2_like_c"/>
    <property type="match status" value="1"/>
</dbReference>
<dbReference type="AlphaFoldDB" id="A0A7T0C2M3"/>
<evidence type="ECO:0000259" key="1">
    <source>
        <dbReference type="Pfam" id="PF00535"/>
    </source>
</evidence>
<dbReference type="Proteomes" id="UP000594464">
    <property type="component" value="Chromosome"/>
</dbReference>
<sequence length="329" mass="36528">MSDADKLAVIIVNWNSGAYLRQCLEALANQSRTPDRVLVVDNASSDDSASSLLANFPKVEFLFQKDNLGFAAGNNLAVSMASDCRWVAFLNPDAFPEPDWLEALLRAAADHPECSSFGSRMRMHGTTDLLDGTGDVYHISGMAWRRDHGVAESATDRQAGEIFSPCAAAALFSREAFLEAGGFDVSYFCYFEDVDLGFRLRLAGRQSYYVKDAIVSHVGSGTTARDSDFAVYHGARNLVWTYVKNMPGYLFWVYLPQHLAANIAALVWYSLRGQTGTIIKAKCDALAGLPRIWKERQVQAKLRKISMSELRRMLKKGWVLPYSKAKRGV</sequence>
<gene>
    <name evidence="2" type="ORF">G3M78_08090</name>
</gene>
<name>A0A7T0C2M3_9BACT</name>
<protein>
    <submittedName>
        <fullName evidence="2">Glycosyltransferase family 2 protein</fullName>
    </submittedName>
</protein>
<dbReference type="Pfam" id="PF00535">
    <property type="entry name" value="Glycos_transf_2"/>
    <property type="match status" value="1"/>
</dbReference>
<dbReference type="PANTHER" id="PTHR43179:SF11">
    <property type="entry name" value="GLYCOSYL TRANSFERASE"/>
    <property type="match status" value="1"/>
</dbReference>
<keyword evidence="2" id="KW-0808">Transferase</keyword>